<evidence type="ECO:0000259" key="11">
    <source>
        <dbReference type="PROSITE" id="PS50262"/>
    </source>
</evidence>
<keyword evidence="5" id="KW-0297">G-protein coupled receptor</keyword>
<dbReference type="PANTHER" id="PTHR24248:SF199">
    <property type="entry name" value="IP13425P-RELATED"/>
    <property type="match status" value="1"/>
</dbReference>
<reference evidence="12 13" key="1">
    <citation type="submission" date="2024-04" db="EMBL/GenBank/DDBJ databases">
        <authorList>
            <consortium name="Genoscope - CEA"/>
            <person name="William W."/>
        </authorList>
    </citation>
    <scope>NUCLEOTIDE SEQUENCE [LARGE SCALE GENOMIC DNA]</scope>
</reference>
<dbReference type="Pfam" id="PF00001">
    <property type="entry name" value="7tm_1"/>
    <property type="match status" value="1"/>
</dbReference>
<dbReference type="GO" id="GO:0005886">
    <property type="term" value="C:plasma membrane"/>
    <property type="evidence" value="ECO:0007669"/>
    <property type="project" value="UniProtKB-SubCell"/>
</dbReference>
<dbReference type="PANTHER" id="PTHR24248">
    <property type="entry name" value="ADRENERGIC RECEPTOR-RELATED G-PROTEIN COUPLED RECEPTOR"/>
    <property type="match status" value="1"/>
</dbReference>
<protein>
    <recommendedName>
        <fullName evidence="11">G-protein coupled receptors family 1 profile domain-containing protein</fullName>
    </recommendedName>
</protein>
<keyword evidence="7" id="KW-1015">Disulfide bond</keyword>
<comment type="caution">
    <text evidence="12">The sequence shown here is derived from an EMBL/GenBank/DDBJ whole genome shotgun (WGS) entry which is preliminary data.</text>
</comment>
<dbReference type="Proteomes" id="UP001497497">
    <property type="component" value="Unassembled WGS sequence"/>
</dbReference>
<evidence type="ECO:0000256" key="3">
    <source>
        <dbReference type="ARBA" id="ARBA00022692"/>
    </source>
</evidence>
<keyword evidence="8" id="KW-0675">Receptor</keyword>
<dbReference type="PRINTS" id="PR00237">
    <property type="entry name" value="GPCRRHODOPSN"/>
</dbReference>
<dbReference type="EMBL" id="CAXITT010000025">
    <property type="protein sequence ID" value="CAL1527957.1"/>
    <property type="molecule type" value="Genomic_DNA"/>
</dbReference>
<dbReference type="AlphaFoldDB" id="A0AAV2H3I3"/>
<feature type="domain" description="G-protein coupled receptors family 1 profile" evidence="11">
    <location>
        <begin position="1"/>
        <end position="239"/>
    </location>
</feature>
<keyword evidence="6 10" id="KW-0472">Membrane</keyword>
<dbReference type="GO" id="GO:0004930">
    <property type="term" value="F:G protein-coupled receptor activity"/>
    <property type="evidence" value="ECO:0007669"/>
    <property type="project" value="UniProtKB-KW"/>
</dbReference>
<evidence type="ECO:0000256" key="8">
    <source>
        <dbReference type="ARBA" id="ARBA00023170"/>
    </source>
</evidence>
<evidence type="ECO:0000256" key="7">
    <source>
        <dbReference type="ARBA" id="ARBA00023157"/>
    </source>
</evidence>
<dbReference type="Gene3D" id="1.20.1070.10">
    <property type="entry name" value="Rhodopsin 7-helix transmembrane proteins"/>
    <property type="match status" value="1"/>
</dbReference>
<feature type="transmembrane region" description="Helical" evidence="10">
    <location>
        <begin position="188"/>
        <end position="212"/>
    </location>
</feature>
<keyword evidence="4 10" id="KW-1133">Transmembrane helix</keyword>
<feature type="transmembrane region" description="Helical" evidence="10">
    <location>
        <begin position="79"/>
        <end position="102"/>
    </location>
</feature>
<keyword evidence="9" id="KW-0807">Transducer</keyword>
<name>A0AAV2H3I3_LYMST</name>
<keyword evidence="2" id="KW-1003">Cell membrane</keyword>
<evidence type="ECO:0000256" key="2">
    <source>
        <dbReference type="ARBA" id="ARBA00022475"/>
    </source>
</evidence>
<proteinExistence type="predicted"/>
<evidence type="ECO:0000256" key="10">
    <source>
        <dbReference type="SAM" id="Phobius"/>
    </source>
</evidence>
<keyword evidence="3 10" id="KW-0812">Transmembrane</keyword>
<keyword evidence="13" id="KW-1185">Reference proteome</keyword>
<evidence type="ECO:0000313" key="12">
    <source>
        <dbReference type="EMBL" id="CAL1527957.1"/>
    </source>
</evidence>
<evidence type="ECO:0000256" key="4">
    <source>
        <dbReference type="ARBA" id="ARBA00022989"/>
    </source>
</evidence>
<accession>A0AAV2H3I3</accession>
<organism evidence="12 13">
    <name type="scientific">Lymnaea stagnalis</name>
    <name type="common">Great pond snail</name>
    <name type="synonym">Helix stagnalis</name>
    <dbReference type="NCBI Taxonomy" id="6523"/>
    <lineage>
        <taxon>Eukaryota</taxon>
        <taxon>Metazoa</taxon>
        <taxon>Spiralia</taxon>
        <taxon>Lophotrochozoa</taxon>
        <taxon>Mollusca</taxon>
        <taxon>Gastropoda</taxon>
        <taxon>Heterobranchia</taxon>
        <taxon>Euthyneura</taxon>
        <taxon>Panpulmonata</taxon>
        <taxon>Hygrophila</taxon>
        <taxon>Lymnaeoidea</taxon>
        <taxon>Lymnaeidae</taxon>
        <taxon>Lymnaea</taxon>
    </lineage>
</organism>
<dbReference type="SUPFAM" id="SSF81321">
    <property type="entry name" value="Family A G protein-coupled receptor-like"/>
    <property type="match status" value="1"/>
</dbReference>
<evidence type="ECO:0000256" key="6">
    <source>
        <dbReference type="ARBA" id="ARBA00023136"/>
    </source>
</evidence>
<feature type="non-terminal residue" evidence="12">
    <location>
        <position position="248"/>
    </location>
</feature>
<evidence type="ECO:0000256" key="9">
    <source>
        <dbReference type="ARBA" id="ARBA00023224"/>
    </source>
</evidence>
<feature type="transmembrane region" description="Helical" evidence="10">
    <location>
        <begin position="218"/>
        <end position="241"/>
    </location>
</feature>
<sequence length="248" mass="27965">MASMAVTDAVIGLVSMPLGIYVIATNGKWGLGDDLCQVWIWLDKILCTVSIYHVVCLSGDRYTAVCHPLRYRFMPKRTVYCLIAVCWTVPVTMTVLTVVSGWHHSGVEVLVECIRQSESCQAVYNTPFLLIISTTDFYIPFTVIFVVYFLVLRKIQVLPGTSIHTNAHASSESNVKPHRSRTKAYRTIGIIVLGFTVCWLPFSIFNVVAIYTGYSLPLWIILLFTWMGYVNSALNPIFFCFNKSVRQA</sequence>
<evidence type="ECO:0000256" key="1">
    <source>
        <dbReference type="ARBA" id="ARBA00004651"/>
    </source>
</evidence>
<gene>
    <name evidence="12" type="ORF">GSLYS_00002127001</name>
</gene>
<dbReference type="PROSITE" id="PS50262">
    <property type="entry name" value="G_PROTEIN_RECEP_F1_2"/>
    <property type="match status" value="1"/>
</dbReference>
<dbReference type="InterPro" id="IPR000276">
    <property type="entry name" value="GPCR_Rhodpsn"/>
</dbReference>
<feature type="transmembrane region" description="Helical" evidence="10">
    <location>
        <begin position="128"/>
        <end position="151"/>
    </location>
</feature>
<evidence type="ECO:0000313" key="13">
    <source>
        <dbReference type="Proteomes" id="UP001497497"/>
    </source>
</evidence>
<evidence type="ECO:0000256" key="5">
    <source>
        <dbReference type="ARBA" id="ARBA00023040"/>
    </source>
</evidence>
<comment type="subcellular location">
    <subcellularLocation>
        <location evidence="1">Cell membrane</location>
        <topology evidence="1">Multi-pass membrane protein</topology>
    </subcellularLocation>
</comment>
<dbReference type="InterPro" id="IPR017452">
    <property type="entry name" value="GPCR_Rhodpsn_7TM"/>
</dbReference>